<keyword evidence="3" id="KW-0349">Heme</keyword>
<evidence type="ECO:0000313" key="9">
    <source>
        <dbReference type="Proteomes" id="UP001163823"/>
    </source>
</evidence>
<keyword evidence="4" id="KW-0479">Metal-binding</keyword>
<dbReference type="EMBL" id="JARAOO010000011">
    <property type="protein sequence ID" value="KAJ7951501.1"/>
    <property type="molecule type" value="Genomic_DNA"/>
</dbReference>
<dbReference type="GO" id="GO:0005506">
    <property type="term" value="F:iron ion binding"/>
    <property type="evidence" value="ECO:0007669"/>
    <property type="project" value="InterPro"/>
</dbReference>
<dbReference type="SUPFAM" id="SSF48264">
    <property type="entry name" value="Cytochrome P450"/>
    <property type="match status" value="1"/>
</dbReference>
<name>A0AAD7L4N6_QUISA</name>
<dbReference type="GO" id="GO:0020037">
    <property type="term" value="F:heme binding"/>
    <property type="evidence" value="ECO:0007669"/>
    <property type="project" value="InterPro"/>
</dbReference>
<dbReference type="Gene3D" id="1.10.630.10">
    <property type="entry name" value="Cytochrome P450"/>
    <property type="match status" value="1"/>
</dbReference>
<dbReference type="InterPro" id="IPR001128">
    <property type="entry name" value="Cyt_P450"/>
</dbReference>
<organism evidence="8 9">
    <name type="scientific">Quillaja saponaria</name>
    <name type="common">Soap bark tree</name>
    <dbReference type="NCBI Taxonomy" id="32244"/>
    <lineage>
        <taxon>Eukaryota</taxon>
        <taxon>Viridiplantae</taxon>
        <taxon>Streptophyta</taxon>
        <taxon>Embryophyta</taxon>
        <taxon>Tracheophyta</taxon>
        <taxon>Spermatophyta</taxon>
        <taxon>Magnoliopsida</taxon>
        <taxon>eudicotyledons</taxon>
        <taxon>Gunneridae</taxon>
        <taxon>Pentapetalae</taxon>
        <taxon>rosids</taxon>
        <taxon>fabids</taxon>
        <taxon>Fabales</taxon>
        <taxon>Quillajaceae</taxon>
        <taxon>Quillaja</taxon>
    </lineage>
</organism>
<dbReference type="AlphaFoldDB" id="A0AAD7L4N6"/>
<keyword evidence="7" id="KW-0503">Monooxygenase</keyword>
<proteinExistence type="inferred from homology"/>
<dbReference type="InterPro" id="IPR036396">
    <property type="entry name" value="Cyt_P450_sf"/>
</dbReference>
<dbReference type="Pfam" id="PF00067">
    <property type="entry name" value="p450"/>
    <property type="match status" value="1"/>
</dbReference>
<dbReference type="GO" id="GO:0004497">
    <property type="term" value="F:monooxygenase activity"/>
    <property type="evidence" value="ECO:0007669"/>
    <property type="project" value="UniProtKB-KW"/>
</dbReference>
<evidence type="ECO:0000256" key="5">
    <source>
        <dbReference type="ARBA" id="ARBA00023002"/>
    </source>
</evidence>
<dbReference type="KEGG" id="qsa:O6P43_027539"/>
<evidence type="ECO:0000256" key="4">
    <source>
        <dbReference type="ARBA" id="ARBA00022723"/>
    </source>
</evidence>
<sequence>MSQKTRSLRWKSLRRWWMSFFLLNGVLNIGDSIPWIDFLDLQGYIKRMKALSKKFDRFWEHVLDEHIERSKGAKDYVAKDMVDVLLQLAEDPTLEVKVERHGVKAIIQDLFGGGTDTAVVTIEWAVSELLKNPEILNKATEELDRVIGKERWVEEKDIVNLPYINAIVKETMRLHPVAPMLAPRLSLKDCNVAGYDIPKGTRILVHVWAIGRDPAL</sequence>
<gene>
    <name evidence="8" type="ORF">O6P43_027539</name>
</gene>
<evidence type="ECO:0000256" key="7">
    <source>
        <dbReference type="ARBA" id="ARBA00023033"/>
    </source>
</evidence>
<dbReference type="InterPro" id="IPR002401">
    <property type="entry name" value="Cyt_P450_E_grp-I"/>
</dbReference>
<comment type="cofactor">
    <cofactor evidence="1">
        <name>heme</name>
        <dbReference type="ChEBI" id="CHEBI:30413"/>
    </cofactor>
</comment>
<evidence type="ECO:0000256" key="6">
    <source>
        <dbReference type="ARBA" id="ARBA00023004"/>
    </source>
</evidence>
<keyword evidence="5" id="KW-0560">Oxidoreductase</keyword>
<dbReference type="PRINTS" id="PR00463">
    <property type="entry name" value="EP450I"/>
</dbReference>
<evidence type="ECO:0000256" key="2">
    <source>
        <dbReference type="ARBA" id="ARBA00010617"/>
    </source>
</evidence>
<accession>A0AAD7L4N6</accession>
<dbReference type="GO" id="GO:0016705">
    <property type="term" value="F:oxidoreductase activity, acting on paired donors, with incorporation or reduction of molecular oxygen"/>
    <property type="evidence" value="ECO:0007669"/>
    <property type="project" value="InterPro"/>
</dbReference>
<evidence type="ECO:0000256" key="1">
    <source>
        <dbReference type="ARBA" id="ARBA00001971"/>
    </source>
</evidence>
<dbReference type="Proteomes" id="UP001163823">
    <property type="component" value="Chromosome 11"/>
</dbReference>
<comment type="caution">
    <text evidence="8">The sequence shown here is derived from an EMBL/GenBank/DDBJ whole genome shotgun (WGS) entry which is preliminary data.</text>
</comment>
<dbReference type="PRINTS" id="PR00385">
    <property type="entry name" value="P450"/>
</dbReference>
<reference evidence="8" key="1">
    <citation type="journal article" date="2023" name="Science">
        <title>Elucidation of the pathway for biosynthesis of saponin adjuvants from the soapbark tree.</title>
        <authorList>
            <person name="Reed J."/>
            <person name="Orme A."/>
            <person name="El-Demerdash A."/>
            <person name="Owen C."/>
            <person name="Martin L.B.B."/>
            <person name="Misra R.C."/>
            <person name="Kikuchi S."/>
            <person name="Rejzek M."/>
            <person name="Martin A.C."/>
            <person name="Harkess A."/>
            <person name="Leebens-Mack J."/>
            <person name="Louveau T."/>
            <person name="Stephenson M.J."/>
            <person name="Osbourn A."/>
        </authorList>
    </citation>
    <scope>NUCLEOTIDE SEQUENCE</scope>
    <source>
        <strain evidence="8">S10</strain>
    </source>
</reference>
<dbReference type="PANTHER" id="PTHR47944:SF4">
    <property type="entry name" value="OS09G0441700 PROTEIN"/>
    <property type="match status" value="1"/>
</dbReference>
<comment type="similarity">
    <text evidence="2">Belongs to the cytochrome P450 family.</text>
</comment>
<dbReference type="PANTHER" id="PTHR47944">
    <property type="entry name" value="CYTOCHROME P450 98A9"/>
    <property type="match status" value="1"/>
</dbReference>
<evidence type="ECO:0000313" key="8">
    <source>
        <dbReference type="EMBL" id="KAJ7951501.1"/>
    </source>
</evidence>
<keyword evidence="6" id="KW-0408">Iron</keyword>
<dbReference type="GO" id="GO:0044550">
    <property type="term" value="P:secondary metabolite biosynthetic process"/>
    <property type="evidence" value="ECO:0007669"/>
    <property type="project" value="UniProtKB-ARBA"/>
</dbReference>
<protein>
    <submittedName>
        <fullName evidence="8">Cytochrome P450</fullName>
    </submittedName>
</protein>
<keyword evidence="9" id="KW-1185">Reference proteome</keyword>
<evidence type="ECO:0000256" key="3">
    <source>
        <dbReference type="ARBA" id="ARBA00022617"/>
    </source>
</evidence>